<dbReference type="Proteomes" id="UP000219559">
    <property type="component" value="Unassembled WGS sequence"/>
</dbReference>
<dbReference type="OrthoDB" id="1453786at2"/>
<dbReference type="RefSeq" id="WP_097440255.1">
    <property type="nucleotide sequence ID" value="NZ_KZ300476.1"/>
</dbReference>
<keyword evidence="1" id="KW-0812">Transmembrane</keyword>
<comment type="caution">
    <text evidence="3">The sequence shown here is derived from an EMBL/GenBank/DDBJ whole genome shotgun (WGS) entry which is preliminary data.</text>
</comment>
<evidence type="ECO:0000256" key="1">
    <source>
        <dbReference type="SAM" id="Phobius"/>
    </source>
</evidence>
<protein>
    <recommendedName>
        <fullName evidence="2">Conjugative transposon TraM C-terminal domain-containing protein</fullName>
    </recommendedName>
</protein>
<evidence type="ECO:0000259" key="2">
    <source>
        <dbReference type="Pfam" id="PF12508"/>
    </source>
</evidence>
<evidence type="ECO:0000313" key="4">
    <source>
        <dbReference type="Proteomes" id="UP000219559"/>
    </source>
</evidence>
<feature type="domain" description="Conjugative transposon TraM C-terminal" evidence="2">
    <location>
        <begin position="198"/>
        <end position="339"/>
    </location>
</feature>
<accession>A0A2A4GAG6</accession>
<sequence length="342" mass="38762">MMGDVKSKINDFKDWVVKHKTLSIALPIVFVLSSFFVIENIKDYQSISLKAEESNGFNPNLPSPNTKKSTQLEDEALWKQSSTNDVYQNSNFENSPELIEKSQKEDSIKRVLKELEDISFDLEQNQLLIYEESLTQEKEGSKSSRGQGGQMNETLEARINYKELLRESKEKMLETSNANPPSLLAEKGTQISNLVQAKVKVYRDQFVLPDDRVQLIVAEEFKYDGKIIPKNTFFYALASVQGNRVLLDADNINHIPIKATLKDLRDGMEGIYSERAGGLWGEYMAESQNRAVTELTNELTTGLGGNVSGLMTGLGSFLKRKKLRERDKILLINNHELLMTIE</sequence>
<dbReference type="Pfam" id="PF12508">
    <property type="entry name" value="Transposon_TraM"/>
    <property type="match status" value="1"/>
</dbReference>
<name>A0A2A4GAG6_9FLAO</name>
<keyword evidence="1" id="KW-0472">Membrane</keyword>
<dbReference type="AlphaFoldDB" id="A0A2A4GAG6"/>
<reference evidence="3 4" key="1">
    <citation type="submission" date="2017-04" db="EMBL/GenBank/DDBJ databases">
        <title>A new member of the family Flavobacteriaceae isolated from ascidians.</title>
        <authorList>
            <person name="Chen L."/>
        </authorList>
    </citation>
    <scope>NUCLEOTIDE SEQUENCE [LARGE SCALE GENOMIC DNA]</scope>
    <source>
        <strain evidence="3 4">HQA918</strain>
    </source>
</reference>
<organism evidence="3 4">
    <name type="scientific">Sediminicola luteus</name>
    <dbReference type="NCBI Taxonomy" id="319238"/>
    <lineage>
        <taxon>Bacteria</taxon>
        <taxon>Pseudomonadati</taxon>
        <taxon>Bacteroidota</taxon>
        <taxon>Flavobacteriia</taxon>
        <taxon>Flavobacteriales</taxon>
        <taxon>Flavobacteriaceae</taxon>
        <taxon>Sediminicola</taxon>
    </lineage>
</organism>
<dbReference type="EMBL" id="NBWU01000002">
    <property type="protein sequence ID" value="PCE64976.1"/>
    <property type="molecule type" value="Genomic_DNA"/>
</dbReference>
<proteinExistence type="predicted"/>
<keyword evidence="1" id="KW-1133">Transmembrane helix</keyword>
<gene>
    <name evidence="3" type="ORF">B7P33_07400</name>
</gene>
<feature type="transmembrane region" description="Helical" evidence="1">
    <location>
        <begin position="21"/>
        <end position="38"/>
    </location>
</feature>
<dbReference type="InterPro" id="IPR055407">
    <property type="entry name" value="TraM_C"/>
</dbReference>
<keyword evidence="4" id="KW-1185">Reference proteome</keyword>
<evidence type="ECO:0000313" key="3">
    <source>
        <dbReference type="EMBL" id="PCE64976.1"/>
    </source>
</evidence>